<gene>
    <name evidence="1" type="ORF">DARMORV10_A09P14270.1</name>
</gene>
<evidence type="ECO:0000313" key="1">
    <source>
        <dbReference type="EMBL" id="CAF2039285.1"/>
    </source>
</evidence>
<organism evidence="1">
    <name type="scientific">Brassica napus</name>
    <name type="common">Rape</name>
    <dbReference type="NCBI Taxonomy" id="3708"/>
    <lineage>
        <taxon>Eukaryota</taxon>
        <taxon>Viridiplantae</taxon>
        <taxon>Streptophyta</taxon>
        <taxon>Embryophyta</taxon>
        <taxon>Tracheophyta</taxon>
        <taxon>Spermatophyta</taxon>
        <taxon>Magnoliopsida</taxon>
        <taxon>eudicotyledons</taxon>
        <taxon>Gunneridae</taxon>
        <taxon>Pentapetalae</taxon>
        <taxon>rosids</taxon>
        <taxon>malvids</taxon>
        <taxon>Brassicales</taxon>
        <taxon>Brassicaceae</taxon>
        <taxon>Brassiceae</taxon>
        <taxon>Brassica</taxon>
    </lineage>
</organism>
<accession>A0A816NST6</accession>
<dbReference type="AlphaFoldDB" id="A0A816NST6"/>
<proteinExistence type="predicted"/>
<dbReference type="Proteomes" id="UP001295469">
    <property type="component" value="Chromosome A09"/>
</dbReference>
<dbReference type="EMBL" id="HG994363">
    <property type="protein sequence ID" value="CAF2039285.1"/>
    <property type="molecule type" value="Genomic_DNA"/>
</dbReference>
<protein>
    <submittedName>
        <fullName evidence="1">(rape) hypothetical protein</fullName>
    </submittedName>
</protein>
<reference evidence="1" key="1">
    <citation type="submission" date="2021-01" db="EMBL/GenBank/DDBJ databases">
        <authorList>
            <consortium name="Genoscope - CEA"/>
            <person name="William W."/>
        </authorList>
    </citation>
    <scope>NUCLEOTIDE SEQUENCE</scope>
</reference>
<name>A0A816NST6_BRANA</name>
<sequence>MTWVETKTSPVSPSKTPRISEKFGSFLVHHHNPIIIAVGKDIAMEGGILSAQRK</sequence>